<evidence type="ECO:0000256" key="2">
    <source>
        <dbReference type="SAM" id="SignalP"/>
    </source>
</evidence>
<dbReference type="Proteomes" id="UP001165090">
    <property type="component" value="Unassembled WGS sequence"/>
</dbReference>
<evidence type="ECO:0000256" key="1">
    <source>
        <dbReference type="SAM" id="MobiDB-lite"/>
    </source>
</evidence>
<evidence type="ECO:0000313" key="3">
    <source>
        <dbReference type="EMBL" id="GLI61777.1"/>
    </source>
</evidence>
<keyword evidence="2" id="KW-0732">Signal</keyword>
<organism evidence="3 4">
    <name type="scientific">Volvox africanus</name>
    <dbReference type="NCBI Taxonomy" id="51714"/>
    <lineage>
        <taxon>Eukaryota</taxon>
        <taxon>Viridiplantae</taxon>
        <taxon>Chlorophyta</taxon>
        <taxon>core chlorophytes</taxon>
        <taxon>Chlorophyceae</taxon>
        <taxon>CS clade</taxon>
        <taxon>Chlamydomonadales</taxon>
        <taxon>Volvocaceae</taxon>
        <taxon>Volvox</taxon>
    </lineage>
</organism>
<gene>
    <name evidence="3" type="ORF">VaNZ11_004258</name>
</gene>
<dbReference type="EMBL" id="BSDZ01000011">
    <property type="protein sequence ID" value="GLI61777.1"/>
    <property type="molecule type" value="Genomic_DNA"/>
</dbReference>
<reference evidence="3 4" key="1">
    <citation type="journal article" date="2023" name="IScience">
        <title>Expanded male sex-determining region conserved during the evolution of homothallism in the green alga Volvox.</title>
        <authorList>
            <person name="Yamamoto K."/>
            <person name="Matsuzaki R."/>
            <person name="Mahakham W."/>
            <person name="Heman W."/>
            <person name="Sekimoto H."/>
            <person name="Kawachi M."/>
            <person name="Minakuchi Y."/>
            <person name="Toyoda A."/>
            <person name="Nozaki H."/>
        </authorList>
    </citation>
    <scope>NUCLEOTIDE SEQUENCE [LARGE SCALE GENOMIC DNA]</scope>
    <source>
        <strain evidence="3 4">NIES-4468</strain>
    </source>
</reference>
<feature type="region of interest" description="Disordered" evidence="1">
    <location>
        <begin position="270"/>
        <end position="292"/>
    </location>
</feature>
<accession>A0ABQ5RXK1</accession>
<protein>
    <submittedName>
        <fullName evidence="3">Uncharacterized protein</fullName>
    </submittedName>
</protein>
<feature type="chain" id="PRO_5047322153" evidence="2">
    <location>
        <begin position="30"/>
        <end position="431"/>
    </location>
</feature>
<feature type="region of interest" description="Disordered" evidence="1">
    <location>
        <begin position="145"/>
        <end position="176"/>
    </location>
</feature>
<feature type="compositionally biased region" description="Low complexity" evidence="1">
    <location>
        <begin position="145"/>
        <end position="171"/>
    </location>
</feature>
<sequence length="431" mass="45801">MASGPMVALKALLVLGAFLLATVSPSTNGSTGGSSSISEPSTNYSNMDVTRSTFCAATKFPAGVHGTSRMEIVPRFYASTGLVEAHGGSAVVTNSSPPSMLDGTYCGVEDDVKFAGNRLDSVKERDLLFSTVALESFEAISLQESPSSAASASDAGPETQTQTAASTDDASPNTLYSRNHSKVDAVHISLCAADIFSEVQWTARTSIILPRSGVQARLIEVDGDSVVVANSCQQLPLKPGAALWGPDEGDNVKDADTRADFVKECDPTTLPPAELSSEAPAHAATAEPTPAGVPSSAADVFSAHRLPTMFNSSELSVSLRLGCQSLAAWTVCSVRVLDSFLGGLVFLILRQVLCIVCRLCWRLFQQAASCSGPACSESEAAPPVTKYRILRAKWPHEVVRKEQTVKKVEPPRRWPVGTFVWRDDILVYVDE</sequence>
<comment type="caution">
    <text evidence="3">The sequence shown here is derived from an EMBL/GenBank/DDBJ whole genome shotgun (WGS) entry which is preliminary data.</text>
</comment>
<feature type="signal peptide" evidence="2">
    <location>
        <begin position="1"/>
        <end position="29"/>
    </location>
</feature>
<name>A0ABQ5RXK1_9CHLO</name>
<keyword evidence="4" id="KW-1185">Reference proteome</keyword>
<proteinExistence type="predicted"/>
<evidence type="ECO:0000313" key="4">
    <source>
        <dbReference type="Proteomes" id="UP001165090"/>
    </source>
</evidence>
<feature type="compositionally biased region" description="Low complexity" evidence="1">
    <location>
        <begin position="278"/>
        <end position="290"/>
    </location>
</feature>